<proteinExistence type="predicted"/>
<keyword evidence="4" id="KW-1185">Reference proteome</keyword>
<organism evidence="3 4">
    <name type="scientific">Hyaloscypha bicolor E</name>
    <dbReference type="NCBI Taxonomy" id="1095630"/>
    <lineage>
        <taxon>Eukaryota</taxon>
        <taxon>Fungi</taxon>
        <taxon>Dikarya</taxon>
        <taxon>Ascomycota</taxon>
        <taxon>Pezizomycotina</taxon>
        <taxon>Leotiomycetes</taxon>
        <taxon>Helotiales</taxon>
        <taxon>Hyaloscyphaceae</taxon>
        <taxon>Hyaloscypha</taxon>
        <taxon>Hyaloscypha bicolor</taxon>
    </lineage>
</organism>
<dbReference type="GeneID" id="36591211"/>
<dbReference type="InterPro" id="IPR027417">
    <property type="entry name" value="P-loop_NTPase"/>
</dbReference>
<dbReference type="Gene3D" id="3.40.50.300">
    <property type="entry name" value="P-loop containing nucleotide triphosphate hydrolases"/>
    <property type="match status" value="1"/>
</dbReference>
<dbReference type="SUPFAM" id="SSF52540">
    <property type="entry name" value="P-loop containing nucleoside triphosphate hydrolases"/>
    <property type="match status" value="1"/>
</dbReference>
<dbReference type="InParanoid" id="A0A2J6T950"/>
<name>A0A2J6T950_9HELO</name>
<feature type="compositionally biased region" description="Polar residues" evidence="1">
    <location>
        <begin position="126"/>
        <end position="141"/>
    </location>
</feature>
<evidence type="ECO:0000259" key="2">
    <source>
        <dbReference type="Pfam" id="PF23232"/>
    </source>
</evidence>
<feature type="domain" description="AAA+ ATPase lid" evidence="2">
    <location>
        <begin position="28"/>
        <end position="113"/>
    </location>
</feature>
<dbReference type="RefSeq" id="XP_024736461.1">
    <property type="nucleotide sequence ID" value="XM_024883134.1"/>
</dbReference>
<protein>
    <recommendedName>
        <fullName evidence="2">AAA+ ATPase lid domain-containing protein</fullName>
    </recommendedName>
</protein>
<dbReference type="OrthoDB" id="10042665at2759"/>
<feature type="region of interest" description="Disordered" evidence="1">
    <location>
        <begin position="125"/>
        <end position="146"/>
    </location>
</feature>
<dbReference type="Proteomes" id="UP000235371">
    <property type="component" value="Unassembled WGS sequence"/>
</dbReference>
<sequence>MFLTTNRIGTIDAAFMSRIQVAIHMGVLDEGHRRIIWENWFNNEKLGLKRSSKNALLAQLDRCAKINMNGREIRNTLNTAQSISYTRVGADGNMSPEDLKAAANEAQSFQEYLLLKVKEQRLRHSQYGTGDSRTRLSSKSGSMGGASDDMAVVWPEELSRASSWAAGHVLSMRRDL</sequence>
<dbReference type="Pfam" id="PF23232">
    <property type="entry name" value="AAA_lid_13"/>
    <property type="match status" value="1"/>
</dbReference>
<dbReference type="EMBL" id="KZ613813">
    <property type="protein sequence ID" value="PMD59557.1"/>
    <property type="molecule type" value="Genomic_DNA"/>
</dbReference>
<reference evidence="3 4" key="1">
    <citation type="submission" date="2016-04" db="EMBL/GenBank/DDBJ databases">
        <title>A degradative enzymes factory behind the ericoid mycorrhizal symbiosis.</title>
        <authorList>
            <consortium name="DOE Joint Genome Institute"/>
            <person name="Martino E."/>
            <person name="Morin E."/>
            <person name="Grelet G."/>
            <person name="Kuo A."/>
            <person name="Kohler A."/>
            <person name="Daghino S."/>
            <person name="Barry K."/>
            <person name="Choi C."/>
            <person name="Cichocki N."/>
            <person name="Clum A."/>
            <person name="Copeland A."/>
            <person name="Hainaut M."/>
            <person name="Haridas S."/>
            <person name="Labutti K."/>
            <person name="Lindquist E."/>
            <person name="Lipzen A."/>
            <person name="Khouja H.-R."/>
            <person name="Murat C."/>
            <person name="Ohm R."/>
            <person name="Olson A."/>
            <person name="Spatafora J."/>
            <person name="Veneault-Fourrey C."/>
            <person name="Henrissat B."/>
            <person name="Grigoriev I."/>
            <person name="Martin F."/>
            <person name="Perotto S."/>
        </authorList>
    </citation>
    <scope>NUCLEOTIDE SEQUENCE [LARGE SCALE GENOMIC DNA]</scope>
    <source>
        <strain evidence="3 4">E</strain>
    </source>
</reference>
<dbReference type="Gene3D" id="1.10.8.60">
    <property type="match status" value="1"/>
</dbReference>
<dbReference type="AlphaFoldDB" id="A0A2J6T950"/>
<dbReference type="InterPro" id="IPR056599">
    <property type="entry name" value="AAA_lid_fung"/>
</dbReference>
<evidence type="ECO:0000313" key="3">
    <source>
        <dbReference type="EMBL" id="PMD59557.1"/>
    </source>
</evidence>
<gene>
    <name evidence="3" type="ORF">K444DRAFT_629967</name>
</gene>
<dbReference type="PANTHER" id="PTHR46411">
    <property type="entry name" value="FAMILY ATPASE, PUTATIVE-RELATED"/>
    <property type="match status" value="1"/>
</dbReference>
<evidence type="ECO:0000256" key="1">
    <source>
        <dbReference type="SAM" id="MobiDB-lite"/>
    </source>
</evidence>
<evidence type="ECO:0000313" key="4">
    <source>
        <dbReference type="Proteomes" id="UP000235371"/>
    </source>
</evidence>
<dbReference type="STRING" id="1095630.A0A2J6T950"/>
<dbReference type="PANTHER" id="PTHR46411:SF2">
    <property type="entry name" value="AAA+ ATPASE DOMAIN-CONTAINING PROTEIN"/>
    <property type="match status" value="1"/>
</dbReference>
<accession>A0A2J6T950</accession>